<keyword evidence="5" id="KW-0547">Nucleotide-binding</keyword>
<feature type="transmembrane region" description="Helical" evidence="9">
    <location>
        <begin position="187"/>
        <end position="208"/>
    </location>
</feature>
<evidence type="ECO:0000259" key="10">
    <source>
        <dbReference type="PROSITE" id="PS50109"/>
    </source>
</evidence>
<keyword evidence="12" id="KW-1185">Reference proteome</keyword>
<dbReference type="SUPFAM" id="SSF47384">
    <property type="entry name" value="Homodimeric domain of signal transducing histidine kinase"/>
    <property type="match status" value="1"/>
</dbReference>
<dbReference type="Gene3D" id="1.10.287.130">
    <property type="match status" value="1"/>
</dbReference>
<name>A0ABW0H5P0_9HYPH</name>
<dbReference type="PROSITE" id="PS50109">
    <property type="entry name" value="HIS_KIN"/>
    <property type="match status" value="1"/>
</dbReference>
<dbReference type="PRINTS" id="PR00344">
    <property type="entry name" value="BCTRLSENSOR"/>
</dbReference>
<dbReference type="InterPro" id="IPR005467">
    <property type="entry name" value="His_kinase_dom"/>
</dbReference>
<keyword evidence="4" id="KW-0808">Transferase</keyword>
<dbReference type="CDD" id="cd19410">
    <property type="entry name" value="HK9-like_sensor"/>
    <property type="match status" value="1"/>
</dbReference>
<comment type="caution">
    <text evidence="11">The sequence shown here is derived from an EMBL/GenBank/DDBJ whole genome shotgun (WGS) entry which is preliminary data.</text>
</comment>
<dbReference type="EMBL" id="JBHSLV010000012">
    <property type="protein sequence ID" value="MFC5392527.1"/>
    <property type="molecule type" value="Genomic_DNA"/>
</dbReference>
<dbReference type="InterPro" id="IPR036097">
    <property type="entry name" value="HisK_dim/P_sf"/>
</dbReference>
<evidence type="ECO:0000256" key="8">
    <source>
        <dbReference type="ARBA" id="ARBA00023012"/>
    </source>
</evidence>
<evidence type="ECO:0000313" key="12">
    <source>
        <dbReference type="Proteomes" id="UP001596104"/>
    </source>
</evidence>
<dbReference type="SMART" id="SM00387">
    <property type="entry name" value="HATPase_c"/>
    <property type="match status" value="1"/>
</dbReference>
<dbReference type="Proteomes" id="UP001596104">
    <property type="component" value="Unassembled WGS sequence"/>
</dbReference>
<dbReference type="CDD" id="cd00082">
    <property type="entry name" value="HisKA"/>
    <property type="match status" value="1"/>
</dbReference>
<dbReference type="RefSeq" id="WP_377007327.1">
    <property type="nucleotide sequence ID" value="NZ_JBHSLV010000012.1"/>
</dbReference>
<gene>
    <name evidence="11" type="ORF">ACFPPC_07730</name>
</gene>
<evidence type="ECO:0000256" key="7">
    <source>
        <dbReference type="ARBA" id="ARBA00022840"/>
    </source>
</evidence>
<dbReference type="Pfam" id="PF05227">
    <property type="entry name" value="CHASE3"/>
    <property type="match status" value="1"/>
</dbReference>
<comment type="catalytic activity">
    <reaction evidence="1">
        <text>ATP + protein L-histidine = ADP + protein N-phospho-L-histidine.</text>
        <dbReference type="EC" id="2.7.13.3"/>
    </reaction>
</comment>
<dbReference type="InterPro" id="IPR004358">
    <property type="entry name" value="Sig_transdc_His_kin-like_C"/>
</dbReference>
<keyword evidence="7" id="KW-0067">ATP-binding</keyword>
<dbReference type="InterPro" id="IPR050351">
    <property type="entry name" value="BphY/WalK/GraS-like"/>
</dbReference>
<dbReference type="InterPro" id="IPR007891">
    <property type="entry name" value="CHASE3"/>
</dbReference>
<reference evidence="12" key="1">
    <citation type="journal article" date="2019" name="Int. J. Syst. Evol. Microbiol.">
        <title>The Global Catalogue of Microorganisms (GCM) 10K type strain sequencing project: providing services to taxonomists for standard genome sequencing and annotation.</title>
        <authorList>
            <consortium name="The Broad Institute Genomics Platform"/>
            <consortium name="The Broad Institute Genome Sequencing Center for Infectious Disease"/>
            <person name="Wu L."/>
            <person name="Ma J."/>
        </authorList>
    </citation>
    <scope>NUCLEOTIDE SEQUENCE [LARGE SCALE GENOMIC DNA]</scope>
    <source>
        <strain evidence="12">CGMCC 1.16326</strain>
    </source>
</reference>
<keyword evidence="9" id="KW-0812">Transmembrane</keyword>
<dbReference type="InterPro" id="IPR003661">
    <property type="entry name" value="HisK_dim/P_dom"/>
</dbReference>
<dbReference type="InterPro" id="IPR003594">
    <property type="entry name" value="HATPase_dom"/>
</dbReference>
<evidence type="ECO:0000256" key="4">
    <source>
        <dbReference type="ARBA" id="ARBA00022679"/>
    </source>
</evidence>
<protein>
    <recommendedName>
        <fullName evidence="2">histidine kinase</fullName>
        <ecNumber evidence="2">2.7.13.3</ecNumber>
    </recommendedName>
</protein>
<evidence type="ECO:0000256" key="3">
    <source>
        <dbReference type="ARBA" id="ARBA00022553"/>
    </source>
</evidence>
<dbReference type="CDD" id="cd00075">
    <property type="entry name" value="HATPase"/>
    <property type="match status" value="1"/>
</dbReference>
<keyword evidence="8" id="KW-0902">Two-component regulatory system</keyword>
<accession>A0ABW0H5P0</accession>
<evidence type="ECO:0000313" key="11">
    <source>
        <dbReference type="EMBL" id="MFC5392527.1"/>
    </source>
</evidence>
<keyword evidence="9" id="KW-0472">Membrane</keyword>
<organism evidence="11 12">
    <name type="scientific">Bosea vestrisii</name>
    <dbReference type="NCBI Taxonomy" id="151416"/>
    <lineage>
        <taxon>Bacteria</taxon>
        <taxon>Pseudomonadati</taxon>
        <taxon>Pseudomonadota</taxon>
        <taxon>Alphaproteobacteria</taxon>
        <taxon>Hyphomicrobiales</taxon>
        <taxon>Boseaceae</taxon>
        <taxon>Bosea</taxon>
    </lineage>
</organism>
<dbReference type="EC" id="2.7.13.3" evidence="2"/>
<evidence type="ECO:0000256" key="2">
    <source>
        <dbReference type="ARBA" id="ARBA00012438"/>
    </source>
</evidence>
<evidence type="ECO:0000256" key="5">
    <source>
        <dbReference type="ARBA" id="ARBA00022741"/>
    </source>
</evidence>
<evidence type="ECO:0000256" key="1">
    <source>
        <dbReference type="ARBA" id="ARBA00000085"/>
    </source>
</evidence>
<dbReference type="PANTHER" id="PTHR42878">
    <property type="entry name" value="TWO-COMPONENT HISTIDINE KINASE"/>
    <property type="match status" value="1"/>
</dbReference>
<keyword evidence="9" id="KW-1133">Transmembrane helix</keyword>
<dbReference type="SUPFAM" id="SSF55874">
    <property type="entry name" value="ATPase domain of HSP90 chaperone/DNA topoisomerase II/histidine kinase"/>
    <property type="match status" value="1"/>
</dbReference>
<dbReference type="InterPro" id="IPR036890">
    <property type="entry name" value="HATPase_C_sf"/>
</dbReference>
<evidence type="ECO:0000256" key="9">
    <source>
        <dbReference type="SAM" id="Phobius"/>
    </source>
</evidence>
<dbReference type="Pfam" id="PF02518">
    <property type="entry name" value="HATPase_c"/>
    <property type="match status" value="1"/>
</dbReference>
<feature type="transmembrane region" description="Helical" evidence="9">
    <location>
        <begin position="12"/>
        <end position="33"/>
    </location>
</feature>
<evidence type="ECO:0000256" key="6">
    <source>
        <dbReference type="ARBA" id="ARBA00022777"/>
    </source>
</evidence>
<sequence length="497" mass="54256">MPISQAQFLRSNLILLAGAAIALLVIVIAAFWLTRASERQFDEVVAFRETRSATADLLSLAQDAETGQRGYLLSRDAAYLRPYTDAIARFEPTLQRLKASAGAAELAQAEVARLEDALRGKLAELAQTIALAQRGVWDEAIATVRQGSGRYLMDEVRDGFGKIIAQSEQRLQQAIAGQETASARLRWTIVLGALVITLFAAAAFWTIMRYTREIIAARSEVTALNIGLEQRVQERTEALTRANEEIQRFAYIVTHDLRAPLVNIMGFTSELEATAAPIKAYFDAGEAATPAVLEEARTAVAMDLPEAISFIRSSTRKMDGLINAILKISREGKRVLRAEAIDLPAALQAAAAAVHHQATENGDGITVESPPLKIRSDRLSIEQVLGNLLDNAIKYRSPKRELHVVMRAKREKSGWVVIEVEDNGRGIAATDHERIFELFRRSGAQDKPGEGIGLAHVRTIVRNLGGDITVSSELDAGTTFSILLPPDLSAVQRSTST</sequence>
<keyword evidence="3" id="KW-0597">Phosphoprotein</keyword>
<dbReference type="Gene3D" id="3.30.565.10">
    <property type="entry name" value="Histidine kinase-like ATPase, C-terminal domain"/>
    <property type="match status" value="1"/>
</dbReference>
<proteinExistence type="predicted"/>
<keyword evidence="6" id="KW-0418">Kinase</keyword>
<dbReference type="PANTHER" id="PTHR42878:SF7">
    <property type="entry name" value="SENSOR HISTIDINE KINASE GLRK"/>
    <property type="match status" value="1"/>
</dbReference>
<feature type="domain" description="Histidine kinase" evidence="10">
    <location>
        <begin position="252"/>
        <end position="488"/>
    </location>
</feature>